<keyword evidence="11" id="KW-1185">Reference proteome</keyword>
<comment type="subcellular location">
    <subcellularLocation>
        <location evidence="1">Cell membrane</location>
        <topology evidence="1">Multi-pass membrane protein</topology>
    </subcellularLocation>
</comment>
<evidence type="ECO:0000256" key="6">
    <source>
        <dbReference type="ARBA" id="ARBA00022989"/>
    </source>
</evidence>
<dbReference type="GO" id="GO:0006508">
    <property type="term" value="P:proteolysis"/>
    <property type="evidence" value="ECO:0007669"/>
    <property type="project" value="UniProtKB-KW"/>
</dbReference>
<comment type="caution">
    <text evidence="10">The sequence shown here is derived from an EMBL/GenBank/DDBJ whole genome shotgun (WGS) entry which is preliminary data.</text>
</comment>
<keyword evidence="3" id="KW-0645">Protease</keyword>
<evidence type="ECO:0000256" key="5">
    <source>
        <dbReference type="ARBA" id="ARBA00022801"/>
    </source>
</evidence>
<feature type="domain" description="Methanolan biosynthesis EpsI" evidence="9">
    <location>
        <begin position="311"/>
        <end position="507"/>
    </location>
</feature>
<keyword evidence="2" id="KW-1003">Cell membrane</keyword>
<evidence type="ECO:0000256" key="4">
    <source>
        <dbReference type="ARBA" id="ARBA00022692"/>
    </source>
</evidence>
<dbReference type="GO" id="GO:0005886">
    <property type="term" value="C:plasma membrane"/>
    <property type="evidence" value="ECO:0007669"/>
    <property type="project" value="UniProtKB-SubCell"/>
</dbReference>
<feature type="transmembrane region" description="Helical" evidence="8">
    <location>
        <begin position="217"/>
        <end position="244"/>
    </location>
</feature>
<dbReference type="InterPro" id="IPR019127">
    <property type="entry name" value="Exosortase"/>
</dbReference>
<dbReference type="InterPro" id="IPR014263">
    <property type="entry name" value="Methanolan_biosynth_EpsI"/>
</dbReference>
<dbReference type="EC" id="3.4.22.-" evidence="10"/>
<dbReference type="GO" id="GO:0008233">
    <property type="term" value="F:peptidase activity"/>
    <property type="evidence" value="ECO:0007669"/>
    <property type="project" value="UniProtKB-KW"/>
</dbReference>
<sequence length="518" mass="56497">MSAVLSMPAAPPQHWRLPLAVLGGVLLLLLWQYRETFLAMVGIWERSGTFAHAFLVPPISLWLVWRQRERLARLNPKPLPWMLLPALLCGLAWLVGDLAGVNALTQLAVTALLVLAVPALLGWQVARVLAFPLGFLFFMVPIGEFVMPLMMEWTADVTVATVRAIGIPVYREGLQFVIPTGSWSVVEACSGVRYLIASFMVGTLFAYLNYNSTRRRLAFVGFSLLMPIVANWGRAVMIVLLGHYSGNKLAVGVDHLIYGWVFFGIVIGIMFLVGSGWAEPELALPPVSAAEQAAWQLRRAPLQWWVAASLVLVLSAPPLLANRLQMADTPTPLLRLPALPGTADVPGAEPLHKPTYENPRAEASRVYGQGAAAITVHVAYYRQQTFGRKLVNSQNVLVTSDDKLWRQTSRSSTAVTVAGEPLVLRTAELRSGSVGGLSAEQTLQVRQLYWVNGRLTTSNHLAALLGVAGQLTGRGDDAAGLTFYISGSGPEAQAQLDLFIAQQLGPLSTWLNSVRMQR</sequence>
<evidence type="ECO:0000313" key="10">
    <source>
        <dbReference type="EMBL" id="RVU49818.1"/>
    </source>
</evidence>
<dbReference type="Proteomes" id="UP000285575">
    <property type="component" value="Unassembled WGS sequence"/>
</dbReference>
<keyword evidence="5 10" id="KW-0378">Hydrolase</keyword>
<name>A0A437RST2_9BURK</name>
<evidence type="ECO:0000256" key="3">
    <source>
        <dbReference type="ARBA" id="ARBA00022670"/>
    </source>
</evidence>
<feature type="transmembrane region" description="Helical" evidence="8">
    <location>
        <begin position="192"/>
        <end position="210"/>
    </location>
</feature>
<dbReference type="EMBL" id="SACR01000001">
    <property type="protein sequence ID" value="RVU49818.1"/>
    <property type="molecule type" value="Genomic_DNA"/>
</dbReference>
<evidence type="ECO:0000256" key="1">
    <source>
        <dbReference type="ARBA" id="ARBA00004651"/>
    </source>
</evidence>
<evidence type="ECO:0000256" key="7">
    <source>
        <dbReference type="ARBA" id="ARBA00023136"/>
    </source>
</evidence>
<feature type="transmembrane region" description="Helical" evidence="8">
    <location>
        <begin position="49"/>
        <end position="66"/>
    </location>
</feature>
<dbReference type="OrthoDB" id="9797363at2"/>
<dbReference type="Pfam" id="PF09721">
    <property type="entry name" value="Exosortase_EpsH"/>
    <property type="match status" value="1"/>
</dbReference>
<reference evidence="10 11" key="1">
    <citation type="submission" date="2019-01" db="EMBL/GenBank/DDBJ databases">
        <authorList>
            <person name="Chen W.-M."/>
        </authorList>
    </citation>
    <scope>NUCLEOTIDE SEQUENCE [LARGE SCALE GENOMIC DNA]</scope>
    <source>
        <strain evidence="10 11">KYPY4</strain>
    </source>
</reference>
<evidence type="ECO:0000256" key="8">
    <source>
        <dbReference type="SAM" id="Phobius"/>
    </source>
</evidence>
<accession>A0A437RST2</accession>
<dbReference type="AlphaFoldDB" id="A0A437RST2"/>
<feature type="transmembrane region" description="Helical" evidence="8">
    <location>
        <begin position="78"/>
        <end position="95"/>
    </location>
</feature>
<organism evidence="10 11">
    <name type="scientific">Rubrivivax rivuli</name>
    <dbReference type="NCBI Taxonomy" id="1862385"/>
    <lineage>
        <taxon>Bacteria</taxon>
        <taxon>Pseudomonadati</taxon>
        <taxon>Pseudomonadota</taxon>
        <taxon>Betaproteobacteria</taxon>
        <taxon>Burkholderiales</taxon>
        <taxon>Sphaerotilaceae</taxon>
        <taxon>Rubrivivax</taxon>
    </lineage>
</organism>
<dbReference type="NCBIfam" id="TIGR04178">
    <property type="entry name" value="exo_archaeo"/>
    <property type="match status" value="1"/>
</dbReference>
<evidence type="ECO:0000256" key="2">
    <source>
        <dbReference type="ARBA" id="ARBA00022475"/>
    </source>
</evidence>
<evidence type="ECO:0000259" key="9">
    <source>
        <dbReference type="Pfam" id="PF11984"/>
    </source>
</evidence>
<keyword evidence="4 8" id="KW-0812">Transmembrane</keyword>
<feature type="transmembrane region" description="Helical" evidence="8">
    <location>
        <begin position="256"/>
        <end position="278"/>
    </location>
</feature>
<feature type="transmembrane region" description="Helical" evidence="8">
    <location>
        <begin position="101"/>
        <end position="121"/>
    </location>
</feature>
<proteinExistence type="predicted"/>
<dbReference type="NCBIfam" id="TIGR02914">
    <property type="entry name" value="EpsI_fam"/>
    <property type="match status" value="1"/>
</dbReference>
<evidence type="ECO:0000313" key="11">
    <source>
        <dbReference type="Proteomes" id="UP000285575"/>
    </source>
</evidence>
<protein>
    <submittedName>
        <fullName evidence="10">Exosortase A</fullName>
        <ecNumber evidence="10">3.4.22.-</ecNumber>
    </submittedName>
</protein>
<keyword evidence="7 8" id="KW-0472">Membrane</keyword>
<dbReference type="NCBIfam" id="TIGR02602">
    <property type="entry name" value="8TM_EpsH"/>
    <property type="match status" value="1"/>
</dbReference>
<dbReference type="InterPro" id="IPR013426">
    <property type="entry name" value="EpsH-like"/>
</dbReference>
<keyword evidence="6 8" id="KW-1133">Transmembrane helix</keyword>
<dbReference type="InterPro" id="IPR017540">
    <property type="entry name" value="Exosortase-1"/>
</dbReference>
<gene>
    <name evidence="10" type="primary">xrtA</name>
    <name evidence="10" type="ORF">EOE66_04505</name>
</gene>
<dbReference type="Pfam" id="PF11984">
    <property type="entry name" value="DUF3485"/>
    <property type="match status" value="1"/>
</dbReference>
<dbReference type="NCBIfam" id="TIGR03109">
    <property type="entry name" value="exosort_XrtA"/>
    <property type="match status" value="1"/>
</dbReference>
<dbReference type="InterPro" id="IPR026392">
    <property type="entry name" value="Exo/Archaeosortase_dom"/>
</dbReference>
<dbReference type="RefSeq" id="WP_128227429.1">
    <property type="nucleotide sequence ID" value="NZ_SACR01000001.1"/>
</dbReference>
<feature type="transmembrane region" description="Helical" evidence="8">
    <location>
        <begin position="128"/>
        <end position="147"/>
    </location>
</feature>